<accession>A0A1D2JCZ9</accession>
<evidence type="ECO:0000256" key="8">
    <source>
        <dbReference type="ARBA" id="ARBA00022840"/>
    </source>
</evidence>
<evidence type="ECO:0000313" key="11">
    <source>
        <dbReference type="EMBL" id="ODH26633.1"/>
    </source>
</evidence>
<keyword evidence="7 9" id="KW-0418">Kinase</keyword>
<evidence type="ECO:0000256" key="7">
    <source>
        <dbReference type="ARBA" id="ARBA00022777"/>
    </source>
</evidence>
<keyword evidence="10" id="KW-1133">Transmembrane helix</keyword>
<gene>
    <name evidence="11" type="ORF">ACO22_04510</name>
</gene>
<name>A0A1D2JCZ9_PARBR</name>
<protein>
    <recommendedName>
        <fullName evidence="4 9">Inositol-pentakisphosphate 2-kinase</fullName>
        <ecNumber evidence="3 9">2.7.1.158</ecNumber>
    </recommendedName>
</protein>
<evidence type="ECO:0000256" key="5">
    <source>
        <dbReference type="ARBA" id="ARBA00022679"/>
    </source>
</evidence>
<dbReference type="PANTHER" id="PTHR14456">
    <property type="entry name" value="INOSITOL POLYPHOSPHATE KINASE 1"/>
    <property type="match status" value="1"/>
</dbReference>
<reference evidence="11 12" key="1">
    <citation type="submission" date="2016-06" db="EMBL/GenBank/DDBJ databases">
        <authorList>
            <person name="Kjaerup R.B."/>
            <person name="Dalgaard T.S."/>
            <person name="Juul-Madsen H.R."/>
        </authorList>
    </citation>
    <scope>NUCLEOTIDE SEQUENCE [LARGE SCALE GENOMIC DNA]</scope>
    <source>
        <strain evidence="11 12">Pb300</strain>
    </source>
</reference>
<keyword evidence="6 9" id="KW-0547">Nucleotide-binding</keyword>
<evidence type="ECO:0000256" key="2">
    <source>
        <dbReference type="ARBA" id="ARBA00008305"/>
    </source>
</evidence>
<comment type="function">
    <text evidence="1">Has kinase activity and phosphorylates inositol-1,3,4,5,6-pentakisphosphate (Ins(1,3,4,5,6)P5) to produce 1,2,3,4,5,6-hexakisphosphate (InsP6), also known as phytate.</text>
</comment>
<organism evidence="11 12">
    <name type="scientific">Paracoccidioides brasiliensis</name>
    <dbReference type="NCBI Taxonomy" id="121759"/>
    <lineage>
        <taxon>Eukaryota</taxon>
        <taxon>Fungi</taxon>
        <taxon>Dikarya</taxon>
        <taxon>Ascomycota</taxon>
        <taxon>Pezizomycotina</taxon>
        <taxon>Eurotiomycetes</taxon>
        <taxon>Eurotiomycetidae</taxon>
        <taxon>Onygenales</taxon>
        <taxon>Ajellomycetaceae</taxon>
        <taxon>Paracoccidioides</taxon>
    </lineage>
</organism>
<evidence type="ECO:0000256" key="10">
    <source>
        <dbReference type="SAM" id="Phobius"/>
    </source>
</evidence>
<sequence length="464" mass="52397">MHYDGASGLKTSGCERGKIRSASQRRSGHEDAYRVRQGWRVNLTSHAGPRPFYHPMVGLIFLFAFSAFILILRFTDRYKKQVPGRIQAERKVVRGNTRELSRKVPKRSANPGSDCNATDAMTHIASLPIPELPAGTQPLYLAEGGANIVYRYTIPGEISPVGVMSPGELQQKSRKLLRLRKEIDSGTPYEDTLKNFNSCIRPMFMSDELVDLELVRLPKGFIASCNEQLRAFESRNARPKGRTGVHLSTTEPFGLLITDMTPAPGSGDCLWEFKPKWLLQSPSAPPDAKRCRTCALREMKNCRARKAGKPEKLSFCPLDLVSDNFDDVLRATRFMRGDHGWDRVARCIHRNNTLLKLQACQRDKNAVGLHAQQAHFRERAISMTLRDCTMFIRVPQNEDKPLEVRLGDLDFKSGIGGKLEYWRETEIRLIEEGWYSGNRKDQGFSECALQGPRGDLRQSAEAAF</sequence>
<dbReference type="Proteomes" id="UP000242814">
    <property type="component" value="Unassembled WGS sequence"/>
</dbReference>
<evidence type="ECO:0000256" key="9">
    <source>
        <dbReference type="RuleBase" id="RU364126"/>
    </source>
</evidence>
<dbReference type="VEuPathDB" id="FungiDB:PADG_02046"/>
<evidence type="ECO:0000256" key="1">
    <source>
        <dbReference type="ARBA" id="ARBA00003979"/>
    </source>
</evidence>
<comment type="domain">
    <text evidence="9">The EXKPK motif is conserved in inositol-pentakisphosphate 2-kinases of both family 1 and 2.</text>
</comment>
<feature type="transmembrane region" description="Helical" evidence="10">
    <location>
        <begin position="52"/>
        <end position="72"/>
    </location>
</feature>
<dbReference type="GO" id="GO:0005524">
    <property type="term" value="F:ATP binding"/>
    <property type="evidence" value="ECO:0007669"/>
    <property type="project" value="UniProtKB-KW"/>
</dbReference>
<evidence type="ECO:0000256" key="4">
    <source>
        <dbReference type="ARBA" id="ARBA00014846"/>
    </source>
</evidence>
<dbReference type="VEuPathDB" id="FungiDB:PABG_03477"/>
<evidence type="ECO:0000256" key="3">
    <source>
        <dbReference type="ARBA" id="ARBA00012023"/>
    </source>
</evidence>
<comment type="function">
    <text evidence="9">Phosphorylates Ins(1,3,4,5,6)P5 at position 2 to form Ins(1,2,3,4,5,6)P6 (InsP6 or phytate).</text>
</comment>
<keyword evidence="10" id="KW-0812">Transmembrane</keyword>
<proteinExistence type="inferred from homology"/>
<comment type="catalytic activity">
    <reaction evidence="9">
        <text>1D-myo-inositol 1,3,4,5,6-pentakisphosphate + ATP = 1D-myo-inositol hexakisphosphate + ADP + H(+)</text>
        <dbReference type="Rhea" id="RHEA:20313"/>
        <dbReference type="ChEBI" id="CHEBI:15378"/>
        <dbReference type="ChEBI" id="CHEBI:30616"/>
        <dbReference type="ChEBI" id="CHEBI:57733"/>
        <dbReference type="ChEBI" id="CHEBI:58130"/>
        <dbReference type="ChEBI" id="CHEBI:456216"/>
        <dbReference type="EC" id="2.7.1.158"/>
    </reaction>
</comment>
<dbReference type="GO" id="GO:0032958">
    <property type="term" value="P:inositol phosphate biosynthetic process"/>
    <property type="evidence" value="ECO:0007669"/>
    <property type="project" value="TreeGrafter"/>
</dbReference>
<evidence type="ECO:0000256" key="6">
    <source>
        <dbReference type="ARBA" id="ARBA00022741"/>
    </source>
</evidence>
<keyword evidence="5 9" id="KW-0808">Transferase</keyword>
<dbReference type="GO" id="GO:0035299">
    <property type="term" value="F:inositol-1,3,4,5,6-pentakisphosphate 2-kinase activity"/>
    <property type="evidence" value="ECO:0007669"/>
    <property type="project" value="UniProtKB-EC"/>
</dbReference>
<dbReference type="GO" id="GO:0005634">
    <property type="term" value="C:nucleus"/>
    <property type="evidence" value="ECO:0007669"/>
    <property type="project" value="TreeGrafter"/>
</dbReference>
<evidence type="ECO:0000313" key="12">
    <source>
        <dbReference type="Proteomes" id="UP000242814"/>
    </source>
</evidence>
<dbReference type="EC" id="2.7.1.158" evidence="3 9"/>
<dbReference type="AlphaFoldDB" id="A0A1D2JCZ9"/>
<dbReference type="Pfam" id="PF06090">
    <property type="entry name" value="Ins_P5_2-kin"/>
    <property type="match status" value="2"/>
</dbReference>
<dbReference type="EMBL" id="LZYO01000180">
    <property type="protein sequence ID" value="ODH26633.1"/>
    <property type="molecule type" value="Genomic_DNA"/>
</dbReference>
<keyword evidence="8 9" id="KW-0067">ATP-binding</keyword>
<comment type="caution">
    <text evidence="11">The sequence shown here is derived from an EMBL/GenBank/DDBJ whole genome shotgun (WGS) entry which is preliminary data.</text>
</comment>
<dbReference type="InterPro" id="IPR009286">
    <property type="entry name" value="Ins_P5_2-kin"/>
</dbReference>
<keyword evidence="10" id="KW-0472">Membrane</keyword>
<comment type="similarity">
    <text evidence="2">Belongs to the IPK1 type 1 family.</text>
</comment>
<dbReference type="PANTHER" id="PTHR14456:SF2">
    <property type="entry name" value="INOSITOL-PENTAKISPHOSPHATE 2-KINASE"/>
    <property type="match status" value="1"/>
</dbReference>